<proteinExistence type="predicted"/>
<dbReference type="EMBL" id="CAJNOI010000976">
    <property type="protein sequence ID" value="CAF1368988.1"/>
    <property type="molecule type" value="Genomic_DNA"/>
</dbReference>
<protein>
    <submittedName>
        <fullName evidence="2">Uncharacterized protein</fullName>
    </submittedName>
</protein>
<dbReference type="Proteomes" id="UP000663832">
    <property type="component" value="Unassembled WGS sequence"/>
</dbReference>
<name>A0A815IQP1_9BILA</name>
<dbReference type="OrthoDB" id="10047270at2759"/>
<sequence length="165" mass="18482">MDVDSNILSDSNWKSGVCWGNLAGCLAFYHSLVGFILLTVNVTFIFLTSDYLYLFGSLIALGFIIILLGIILLPLVFTCILGRQYHIYATSHAYITFVVNLINIFLIILVAYEVNQLKIFSLLSSRFLIADLALLALSLIVGIIAWITYVGRQFHEPNGQFILQL</sequence>
<keyword evidence="1" id="KW-0472">Membrane</keyword>
<evidence type="ECO:0000313" key="5">
    <source>
        <dbReference type="Proteomes" id="UP000663877"/>
    </source>
</evidence>
<dbReference type="Proteomes" id="UP000663877">
    <property type="component" value="Unassembled WGS sequence"/>
</dbReference>
<feature type="transmembrane region" description="Helical" evidence="1">
    <location>
        <begin position="132"/>
        <end position="151"/>
    </location>
</feature>
<feature type="transmembrane region" description="Helical" evidence="1">
    <location>
        <begin position="21"/>
        <end position="47"/>
    </location>
</feature>
<evidence type="ECO:0000313" key="2">
    <source>
        <dbReference type="EMBL" id="CAF1368988.1"/>
    </source>
</evidence>
<evidence type="ECO:0000313" key="3">
    <source>
        <dbReference type="EMBL" id="CAF1603408.1"/>
    </source>
</evidence>
<keyword evidence="4" id="KW-1185">Reference proteome</keyword>
<dbReference type="AlphaFoldDB" id="A0A815IQP1"/>
<feature type="transmembrane region" description="Helical" evidence="1">
    <location>
        <begin position="53"/>
        <end position="81"/>
    </location>
</feature>
<keyword evidence="1" id="KW-0812">Transmembrane</keyword>
<feature type="transmembrane region" description="Helical" evidence="1">
    <location>
        <begin position="93"/>
        <end position="112"/>
    </location>
</feature>
<organism evidence="2 5">
    <name type="scientific">Adineta steineri</name>
    <dbReference type="NCBI Taxonomy" id="433720"/>
    <lineage>
        <taxon>Eukaryota</taxon>
        <taxon>Metazoa</taxon>
        <taxon>Spiralia</taxon>
        <taxon>Gnathifera</taxon>
        <taxon>Rotifera</taxon>
        <taxon>Eurotatoria</taxon>
        <taxon>Bdelloidea</taxon>
        <taxon>Adinetida</taxon>
        <taxon>Adinetidae</taxon>
        <taxon>Adineta</taxon>
    </lineage>
</organism>
<keyword evidence="1" id="KW-1133">Transmembrane helix</keyword>
<dbReference type="EMBL" id="CAJNOM010001326">
    <property type="protein sequence ID" value="CAF1603408.1"/>
    <property type="molecule type" value="Genomic_DNA"/>
</dbReference>
<gene>
    <name evidence="2" type="ORF">BJG266_LOCUS35923</name>
    <name evidence="3" type="ORF">QVE165_LOCUS52954</name>
</gene>
<evidence type="ECO:0000256" key="1">
    <source>
        <dbReference type="SAM" id="Phobius"/>
    </source>
</evidence>
<reference evidence="2" key="1">
    <citation type="submission" date="2021-02" db="EMBL/GenBank/DDBJ databases">
        <authorList>
            <person name="Nowell W R."/>
        </authorList>
    </citation>
    <scope>NUCLEOTIDE SEQUENCE</scope>
</reference>
<evidence type="ECO:0000313" key="4">
    <source>
        <dbReference type="Proteomes" id="UP000663832"/>
    </source>
</evidence>
<accession>A0A815IQP1</accession>
<comment type="caution">
    <text evidence="2">The sequence shown here is derived from an EMBL/GenBank/DDBJ whole genome shotgun (WGS) entry which is preliminary data.</text>
</comment>